<dbReference type="InterPro" id="IPR040987">
    <property type="entry name" value="TraI_N"/>
</dbReference>
<dbReference type="InterPro" id="IPR014059">
    <property type="entry name" value="TraI/TrwC_relax"/>
</dbReference>
<dbReference type="GO" id="GO:0016818">
    <property type="term" value="F:hydrolase activity, acting on acid anhydrides, in phosphorus-containing anhydrides"/>
    <property type="evidence" value="ECO:0007669"/>
    <property type="project" value="InterPro"/>
</dbReference>
<feature type="domain" description="DNA helicase TraI type C-terminal" evidence="1">
    <location>
        <begin position="1466"/>
        <end position="1623"/>
    </location>
</feature>
<accession>A0A2R4NHP0</accession>
<dbReference type="SUPFAM" id="SSF52540">
    <property type="entry name" value="P-loop containing nucleoside triphosphate hydrolases"/>
    <property type="match status" value="2"/>
</dbReference>
<evidence type="ECO:0000259" key="3">
    <source>
        <dbReference type="Pfam" id="PF18272"/>
    </source>
</evidence>
<dbReference type="NCBIfam" id="TIGR02686">
    <property type="entry name" value="relax_trwC"/>
    <property type="match status" value="1"/>
</dbReference>
<feature type="domain" description="TraI helicase-associated ssDBD N-terminal" evidence="5">
    <location>
        <begin position="439"/>
        <end position="537"/>
    </location>
</feature>
<dbReference type="GO" id="GO:0005524">
    <property type="term" value="F:ATP binding"/>
    <property type="evidence" value="ECO:0007669"/>
    <property type="project" value="InterPro"/>
</dbReference>
<sequence>MLSFSVVKSAGSAGNYYTDKDNYYVLGSMGERWAGQGAEQLGLQGSVDKDVFTRLLEGRLPDGADLSRMQDGSNKHRPGYDLTFSAPKSVSMMAMLGGDKRLIDAHNQAVDFAVRQVEALASTRVMTDGQSETVLTGNLVMALFNHDTSRDQDPQLHTHVVVANVTQHNGEWKTLSSDKVGKTGFSENVLANRIAFGKIYQSELRQRVEALGYETEVVGKHGMWEMPGVPVEAFSSRSQAIREAVGEDASLKSRDVAALDTRKSKQHVDPEIRMAEWMQTLKETGFDIRAYRDAADQRAETRTQAPGAVSQEGPDVQQAVTQAIAGLSERKVQFTYTDVLARTVGILPPEKNGVIERARAGIDEAISREQLIPLDREKGLFTSGIHVLDELSVRALSRDIMKQNRVTVHPEKSVPRTAGYSDAVSVLAQDRPSLAIVSGQGGAAGQRERVAELAMMAREQGREVQIIAADRRSQMNLKQDERLSGELITGRRQLLEGMAFTPGSTVIIDQGEKLSLKETLTLLDGAARHNVQILITDSGQRTGTGSALMAMKDAGVNIYRWQGGEQRPATIISEPDRNVRYARLAGDFAASVKAGEESVAQVSGVREQAILTQAIRSELKTQGVLGHPEVTMTALSLVWLDSRSRYLRDMYRPGMVMEQWNPETRSHDRYVIDRVTAQSHSLTLRDAQGETQVVRISSLDSSWSLFRQEKMPVADGERLRVTGKIPGLRVSGGDRLQVASVSEDAMTVVVPGRAEPATLPVGDSPFTALKLESGWVETPGHSVSDSATVFASVTQMAMDNATLNGLARSGRDVRLYSSLDETRTAEKLARHPSFTVVSEQIKTRAGETSLETAISHQKSALHTPAQQAIHLALPVVESKNLAFSQVDLLTEAKSFAAEGTSFADLGREIDAQIKRGDLLHVDVAKGYGTDLLVSRASYEAEKSILRHILEGKEAVTPLMERVPGELMEKLTSGQRAATRMILETSDRFTVVQGYAGVGKTTQFRAVMSAVNMLPESERPRVVGLGPTHRAVGEMRSAGVDAQTLASFLHDTQLQQRSGETPDFSNTLFLLDESSMVGNTDMARAYALIAAGGGRAVASGDTDQLQAIAPGQPFRLQQTRSAADVAIMKEIVRQTPELREAVYSLINRDVERALSGLESVKPSQVPRQEGAWAPEHSVTEFSHSQEAKLAEAQQKAMLKGEAFPDVPMTLYEAIVRDYTGRTPEAREQTLIVTHLNEDRRVLNSMIHDAREKAGELGKEQVMVPVLNSANIRDGELRRLSTWETHRDALVLVDNVYHRIAGISKDDGLITLEDAEGNTRLISPREAVAEGVTLYTPDTIRVGSGDRMRFTKSDRERGYVANSVWTVTAVSGDSVTLLDGQQTRVIRPGQERAEQHIDLAYAITAHGAQGASETFAIALEGTEGNRKLMAGFESAYVALSRMKQHVQVYTDNRQGWTDAINNAVQKGTAHDVFEPKPDREVMNAERLFSTARELRDVAAGRAVLRQAGLAGGDSPARFIAPGRKYPQPYVALPAFDRNGKSAGIWLNPLTTDDGNGLRGFSGEGRVKGSGDAQFVALQGSRNGESLLADNMQDGVRIARDNPDSGVVVRIAGEGRPWNPGAITGGRVWGDIPDNSVQPGAGNGEPVTAEVLAQRQAEEAIRRETERRADEIVRKMAENKPDLPDGKTELAVREIAGQERDRAAITEREAALPESVLREPQREREAVREVARENLLQERLQQMERDMVRDLQKEKTLGGD</sequence>
<dbReference type="NCBIfam" id="NF041492">
    <property type="entry name" value="MobF"/>
    <property type="match status" value="1"/>
</dbReference>
<dbReference type="Pfam" id="PF07057">
    <property type="entry name" value="TraI_C"/>
    <property type="match status" value="1"/>
</dbReference>
<dbReference type="CDD" id="cd17933">
    <property type="entry name" value="DEXSc_RecD-like"/>
    <property type="match status" value="1"/>
</dbReference>
<dbReference type="NCBIfam" id="NF010263">
    <property type="entry name" value="PRK13709.1"/>
    <property type="match status" value="1"/>
</dbReference>
<dbReference type="GO" id="GO:0003677">
    <property type="term" value="F:DNA binding"/>
    <property type="evidence" value="ECO:0007669"/>
    <property type="project" value="InterPro"/>
</dbReference>
<dbReference type="InterPro" id="IPR014129">
    <property type="entry name" value="Conjug_relaxase_TraI"/>
</dbReference>
<dbReference type="CDD" id="cd18809">
    <property type="entry name" value="SF1_C_RecD"/>
    <property type="match status" value="1"/>
</dbReference>
<evidence type="ECO:0000313" key="6">
    <source>
        <dbReference type="EMBL" id="AVX35635.1"/>
    </source>
</evidence>
<evidence type="ECO:0000259" key="2">
    <source>
        <dbReference type="Pfam" id="PF08751"/>
    </source>
</evidence>
<dbReference type="NCBIfam" id="NF011300">
    <property type="entry name" value="PRK14712.1"/>
    <property type="match status" value="1"/>
</dbReference>
<dbReference type="Pfam" id="PF18272">
    <property type="entry name" value="ssDNA_TraI_N"/>
    <property type="match status" value="1"/>
</dbReference>
<geneLocation type="plasmid" evidence="6">
    <name>pEC12</name>
</geneLocation>
<dbReference type="InterPro" id="IPR040668">
    <property type="entry name" value="TraI_2B"/>
</dbReference>
<proteinExistence type="predicted"/>
<name>A0A2R4NHP0_ECOLX</name>
<dbReference type="GO" id="GO:0003678">
    <property type="term" value="F:DNA helicase activity"/>
    <property type="evidence" value="ECO:0007669"/>
    <property type="project" value="InterPro"/>
</dbReference>
<organism evidence="6">
    <name type="scientific">Escherichia coli</name>
    <dbReference type="NCBI Taxonomy" id="562"/>
    <lineage>
        <taxon>Bacteria</taxon>
        <taxon>Pseudomonadati</taxon>
        <taxon>Pseudomonadota</taxon>
        <taxon>Gammaproteobacteria</taxon>
        <taxon>Enterobacterales</taxon>
        <taxon>Enterobacteriaceae</taxon>
        <taxon>Escherichia</taxon>
    </lineage>
</organism>
<dbReference type="RefSeq" id="WP_172692890.1">
    <property type="nucleotide sequence ID" value="NZ_MG677985.1"/>
</dbReference>
<keyword evidence="6" id="KW-0614">Plasmid</keyword>
<evidence type="ECO:0000259" key="4">
    <source>
        <dbReference type="Pfam" id="PF18340"/>
    </source>
</evidence>
<dbReference type="EMBL" id="MG677985">
    <property type="protein sequence ID" value="AVX35635.1"/>
    <property type="molecule type" value="Genomic_DNA"/>
</dbReference>
<gene>
    <name evidence="6" type="primary">traI</name>
</gene>
<dbReference type="NCBIfam" id="TIGR02760">
    <property type="entry name" value="TraI_TIGR"/>
    <property type="match status" value="1"/>
</dbReference>
<feature type="domain" description="TraI 2B/2B-like" evidence="4">
    <location>
        <begin position="635"/>
        <end position="713"/>
    </location>
</feature>
<dbReference type="InterPro" id="IPR009767">
    <property type="entry name" value="DNA_helicase_TraI_C"/>
</dbReference>
<feature type="domain" description="TraI N-terminal subdomain" evidence="3">
    <location>
        <begin position="576"/>
        <end position="627"/>
    </location>
</feature>
<dbReference type="Pfam" id="PF13604">
    <property type="entry name" value="AAA_30"/>
    <property type="match status" value="1"/>
</dbReference>
<dbReference type="Gene3D" id="6.10.140.290">
    <property type="match status" value="1"/>
</dbReference>
<dbReference type="SUPFAM" id="SSF55464">
    <property type="entry name" value="Origin of replication-binding domain, RBD-like"/>
    <property type="match status" value="1"/>
</dbReference>
<dbReference type="InterPro" id="IPR014862">
    <property type="entry name" value="TrwC"/>
</dbReference>
<dbReference type="Gene3D" id="6.10.250.110">
    <property type="match status" value="1"/>
</dbReference>
<reference evidence="6" key="1">
    <citation type="journal article" date="2018" name="Vet. Microbiol.">
        <title>F14:A-:B- and IncX4 Inc group cfr-positive plasmids circulating in Escherichia coli of animal origin in Northeast China.</title>
        <authorList>
            <person name="Wang X."/>
            <person name="Zhu Y."/>
            <person name="Hua X."/>
            <person name="Chen F."/>
            <person name="Wang C."/>
            <person name="Zhang Y."/>
            <person name="Liu S."/>
            <person name="Zhang W."/>
        </authorList>
    </citation>
    <scope>NUCLEOTIDE SEQUENCE</scope>
    <source>
        <strain evidence="6">LN310P</strain>
        <plasmid evidence="6">pEC12</plasmid>
    </source>
</reference>
<evidence type="ECO:0000259" key="5">
    <source>
        <dbReference type="Pfam" id="PF22232"/>
    </source>
</evidence>
<dbReference type="Pfam" id="PF08751">
    <property type="entry name" value="TrwC"/>
    <property type="match status" value="1"/>
</dbReference>
<protein>
    <submittedName>
        <fullName evidence="6">Conjugal transfer protein TraI</fullName>
    </submittedName>
</protein>
<evidence type="ECO:0000259" key="1">
    <source>
        <dbReference type="Pfam" id="PF07057"/>
    </source>
</evidence>
<dbReference type="Pfam" id="PF22232">
    <property type="entry name" value="TraI_hel_assoc_N"/>
    <property type="match status" value="1"/>
</dbReference>
<dbReference type="Pfam" id="PF18340">
    <property type="entry name" value="TraI_2B"/>
    <property type="match status" value="1"/>
</dbReference>
<dbReference type="InterPro" id="IPR027417">
    <property type="entry name" value="P-loop_NTPase"/>
</dbReference>
<feature type="domain" description="TrwC relaxase" evidence="2">
    <location>
        <begin position="11"/>
        <end position="283"/>
    </location>
</feature>
<dbReference type="InterPro" id="IPR054558">
    <property type="entry name" value="TraI_hel_assoc_DBD_N"/>
</dbReference>
<dbReference type="Gene3D" id="3.40.50.300">
    <property type="entry name" value="P-loop containing nucleotide triphosphate hydrolases"/>
    <property type="match status" value="1"/>
</dbReference>